<accession>A0AAN7S6L2</accession>
<keyword evidence="3" id="KW-1185">Reference proteome</keyword>
<organism evidence="2 3">
    <name type="scientific">Mycteria americana</name>
    <name type="common">Wood stork</name>
    <dbReference type="NCBI Taxonomy" id="33587"/>
    <lineage>
        <taxon>Eukaryota</taxon>
        <taxon>Metazoa</taxon>
        <taxon>Chordata</taxon>
        <taxon>Craniata</taxon>
        <taxon>Vertebrata</taxon>
        <taxon>Euteleostomi</taxon>
        <taxon>Archelosauria</taxon>
        <taxon>Archosauria</taxon>
        <taxon>Dinosauria</taxon>
        <taxon>Saurischia</taxon>
        <taxon>Theropoda</taxon>
        <taxon>Coelurosauria</taxon>
        <taxon>Aves</taxon>
        <taxon>Neognathae</taxon>
        <taxon>Neoaves</taxon>
        <taxon>Aequornithes</taxon>
        <taxon>Ciconiiformes</taxon>
        <taxon>Ciconiidae</taxon>
        <taxon>Mycteria</taxon>
    </lineage>
</organism>
<proteinExistence type="predicted"/>
<dbReference type="Proteomes" id="UP001333110">
    <property type="component" value="Unassembled WGS sequence"/>
</dbReference>
<gene>
    <name evidence="2" type="ORF">QYF61_015789</name>
</gene>
<name>A0AAN7S6L2_MYCAM</name>
<comment type="caution">
    <text evidence="2">The sequence shown here is derived from an EMBL/GenBank/DDBJ whole genome shotgun (WGS) entry which is preliminary data.</text>
</comment>
<reference evidence="2 3" key="1">
    <citation type="journal article" date="2023" name="J. Hered.">
        <title>Chromosome-level genome of the wood stork (Mycteria americana) provides insight into avian chromosome evolution.</title>
        <authorList>
            <person name="Flamio R. Jr."/>
            <person name="Ramstad K.M."/>
        </authorList>
    </citation>
    <scope>NUCLEOTIDE SEQUENCE [LARGE SCALE GENOMIC DNA]</scope>
    <source>
        <strain evidence="2">JAX WOST 10</strain>
    </source>
</reference>
<evidence type="ECO:0000313" key="2">
    <source>
        <dbReference type="EMBL" id="KAK4821221.1"/>
    </source>
</evidence>
<evidence type="ECO:0000256" key="1">
    <source>
        <dbReference type="SAM" id="MobiDB-lite"/>
    </source>
</evidence>
<feature type="region of interest" description="Disordered" evidence="1">
    <location>
        <begin position="154"/>
        <end position="175"/>
    </location>
</feature>
<feature type="region of interest" description="Disordered" evidence="1">
    <location>
        <begin position="1"/>
        <end position="28"/>
    </location>
</feature>
<evidence type="ECO:0000313" key="3">
    <source>
        <dbReference type="Proteomes" id="UP001333110"/>
    </source>
</evidence>
<dbReference type="EMBL" id="JAUNZN010000005">
    <property type="protein sequence ID" value="KAK4821221.1"/>
    <property type="molecule type" value="Genomic_DNA"/>
</dbReference>
<sequence length="342" mass="37349">MAPGGETSPRASAERGHTTASSGPAIPAWDCPRLGRHSNLFRVRWGHLHYATADTNDKEAGSVEMFDSQVPISQQCLEPDFSCPSTGWDQLAEEQHCREQPGVLVDNQLIVGRQRVLAAMNANCTQACTASDYSPLPSTTNQVDRAIHPTPVAKRTSPTACAADPSTQKGSVTLDPRSSHLVINSPYRPSTEIFRYQENSSCFYSKACLVKQGNNPSPFVGSYYPQVLFHRGVLHPFIPQSVLIVGIALTQVQDLGLGLAEHHEVHMGPLLQPVKGPLDGIPSLQCIDCTTQLGVIHKLAEGALNPTRYIIDEYTKLVLVPIQTLEGHHSLLVSIWTLSHWL</sequence>
<dbReference type="AlphaFoldDB" id="A0AAN7S6L2"/>
<protein>
    <submittedName>
        <fullName evidence="2">Uncharacterized protein</fullName>
    </submittedName>
</protein>